<protein>
    <submittedName>
        <fullName evidence="4">Acyloxyacyl hydrolase</fullName>
    </submittedName>
</protein>
<feature type="domain" description="Saposin B-type" evidence="3">
    <location>
        <begin position="22"/>
        <end position="101"/>
    </location>
</feature>
<evidence type="ECO:0000259" key="3">
    <source>
        <dbReference type="PROSITE" id="PS50015"/>
    </source>
</evidence>
<dbReference type="Gene3D" id="3.40.50.1110">
    <property type="entry name" value="SGNH hydrolase"/>
    <property type="match status" value="1"/>
</dbReference>
<dbReference type="SUPFAM" id="SSF47862">
    <property type="entry name" value="Saposin"/>
    <property type="match status" value="1"/>
</dbReference>
<accession>A0ABQ8XGQ2</accession>
<dbReference type="Pfam" id="PF00657">
    <property type="entry name" value="Lipase_GDSL"/>
    <property type="match status" value="1"/>
</dbReference>
<dbReference type="PROSITE" id="PS50015">
    <property type="entry name" value="SAP_B"/>
    <property type="match status" value="1"/>
</dbReference>
<name>A0ABQ8XGQ2_9EUKA</name>
<dbReference type="InterPro" id="IPR039676">
    <property type="entry name" value="AOAH"/>
</dbReference>
<dbReference type="PANTHER" id="PTHR15010:SF0">
    <property type="entry name" value="ACYLOXYACYL HYDROLASE"/>
    <property type="match status" value="1"/>
</dbReference>
<dbReference type="InterPro" id="IPR011001">
    <property type="entry name" value="Saposin-like"/>
</dbReference>
<dbReference type="Pfam" id="PF20825">
    <property type="entry name" value="Saposin"/>
    <property type="match status" value="1"/>
</dbReference>
<keyword evidence="5" id="KW-1185">Reference proteome</keyword>
<dbReference type="GO" id="GO:0016787">
    <property type="term" value="F:hydrolase activity"/>
    <property type="evidence" value="ECO:0007669"/>
    <property type="project" value="UniProtKB-KW"/>
</dbReference>
<dbReference type="Gene3D" id="1.10.225.10">
    <property type="entry name" value="Saposin-like"/>
    <property type="match status" value="1"/>
</dbReference>
<evidence type="ECO:0000313" key="5">
    <source>
        <dbReference type="Proteomes" id="UP001150062"/>
    </source>
</evidence>
<feature type="signal peptide" evidence="2">
    <location>
        <begin position="1"/>
        <end position="22"/>
    </location>
</feature>
<dbReference type="SMART" id="SM00741">
    <property type="entry name" value="SapB"/>
    <property type="match status" value="1"/>
</dbReference>
<dbReference type="InterPro" id="IPR001087">
    <property type="entry name" value="GDSL"/>
</dbReference>
<dbReference type="PANTHER" id="PTHR15010">
    <property type="entry name" value="ACYLOXYACYL HYDROLASE"/>
    <property type="match status" value="1"/>
</dbReference>
<organism evidence="4 5">
    <name type="scientific">Anaeramoeba flamelloides</name>
    <dbReference type="NCBI Taxonomy" id="1746091"/>
    <lineage>
        <taxon>Eukaryota</taxon>
        <taxon>Metamonada</taxon>
        <taxon>Anaeramoebidae</taxon>
        <taxon>Anaeramoeba</taxon>
    </lineage>
</organism>
<dbReference type="InterPro" id="IPR008139">
    <property type="entry name" value="SaposinB_dom"/>
</dbReference>
<dbReference type="InterPro" id="IPR048593">
    <property type="entry name" value="AOAH_Saposin_N"/>
</dbReference>
<keyword evidence="4" id="KW-0378">Hydrolase</keyword>
<dbReference type="SUPFAM" id="SSF52266">
    <property type="entry name" value="SGNH hydrolase"/>
    <property type="match status" value="1"/>
</dbReference>
<evidence type="ECO:0000256" key="2">
    <source>
        <dbReference type="SAM" id="SignalP"/>
    </source>
</evidence>
<evidence type="ECO:0000256" key="1">
    <source>
        <dbReference type="ARBA" id="ARBA00023157"/>
    </source>
</evidence>
<proteinExistence type="predicted"/>
<keyword evidence="1" id="KW-1015">Disulfide bond</keyword>
<dbReference type="EMBL" id="JAOAOG010000298">
    <property type="protein sequence ID" value="KAJ6231822.1"/>
    <property type="molecule type" value="Genomic_DNA"/>
</dbReference>
<comment type="caution">
    <text evidence="4">The sequence shown here is derived from an EMBL/GenBank/DDBJ whole genome shotgun (WGS) entry which is preliminary data.</text>
</comment>
<keyword evidence="2" id="KW-0732">Signal</keyword>
<gene>
    <name evidence="4" type="ORF">M0813_05553</name>
</gene>
<dbReference type="Proteomes" id="UP001150062">
    <property type="component" value="Unassembled WGS sequence"/>
</dbReference>
<reference evidence="4" key="1">
    <citation type="submission" date="2022-08" db="EMBL/GenBank/DDBJ databases">
        <title>Novel sulfate-reducing endosymbionts in the free-living metamonad Anaeramoeba.</title>
        <authorList>
            <person name="Jerlstrom-Hultqvist J."/>
            <person name="Cepicka I."/>
            <person name="Gallot-Lavallee L."/>
            <person name="Salas-Leiva D."/>
            <person name="Curtis B.A."/>
            <person name="Zahonova K."/>
            <person name="Pipaliya S."/>
            <person name="Dacks J."/>
            <person name="Roger A.J."/>
        </authorList>
    </citation>
    <scope>NUCLEOTIDE SEQUENCE</scope>
    <source>
        <strain evidence="4">Schooner1</strain>
    </source>
</reference>
<sequence length="550" mass="62468">MKFGFLFLILIIFSISYKQATASDKCLEATLALGIIRDIADVEMISIEDVFDKLCDYLPVELYEVCLKTVNHYAGDVIQYFMEEDNPDSVAQKLGLCKQPQCRLYPKGDQSHFGPQLDKKENKYTTKRAEKDPKLTKSIWELIKEEIDKIAKEHVPIVDLDNDHFVTYKTLRGSNWRGKDCNDVVSGIKPGTVPLNGDIDYDSNCNGISGRDSDGVSYEDKFCKDSQPMGVMVLGDSVGAHFHIPPEYFDSQKILDGVLKRTVMSLIEMEADWPHKSYGTGFDLSSSEVITGPVNSLYLEMWKRNRCNHRNYQNLAVNGMESKHIYKLLETTVNKGEQKQAYPTLTLLEIVGNDICAAKNVDDFITPEDFRKNVIAFLDQLDETLAPGSKVLTVGFVMGSILYDTLHDHIHPIGHGITYAQLYEYLICVGASPCDIWLTTNNTNRNAADKHAQILNDVYIEIMKDYKPTNYEIAYLPFPLIQMREVFTKNGWDFAQALEAVDGFHPSQTGQYYLAKYLWENLNNEYPGFLPPENPYNEEIEKIFGDQGGF</sequence>
<dbReference type="InterPro" id="IPR036514">
    <property type="entry name" value="SGNH_hydro_sf"/>
</dbReference>
<feature type="chain" id="PRO_5046497101" evidence="2">
    <location>
        <begin position="23"/>
        <end position="550"/>
    </location>
</feature>
<evidence type="ECO:0000313" key="4">
    <source>
        <dbReference type="EMBL" id="KAJ6231822.1"/>
    </source>
</evidence>